<reference evidence="2" key="2">
    <citation type="journal article" date="2023" name="Microbiol Resour">
        <title>Decontamination and Annotation of the Draft Genome Sequence of the Oomycete Lagenidium giganteum ARSEF 373.</title>
        <authorList>
            <person name="Morgan W.R."/>
            <person name="Tartar A."/>
        </authorList>
    </citation>
    <scope>NUCLEOTIDE SEQUENCE</scope>
    <source>
        <strain evidence="2">ARSEF 373</strain>
    </source>
</reference>
<evidence type="ECO:0000313" key="3">
    <source>
        <dbReference type="Proteomes" id="UP001146120"/>
    </source>
</evidence>
<accession>A0AAV2YTT5</accession>
<dbReference type="Pfam" id="PF13358">
    <property type="entry name" value="DDE_3"/>
    <property type="match status" value="1"/>
</dbReference>
<reference evidence="2" key="1">
    <citation type="submission" date="2022-11" db="EMBL/GenBank/DDBJ databases">
        <authorList>
            <person name="Morgan W.R."/>
            <person name="Tartar A."/>
        </authorList>
    </citation>
    <scope>NUCLEOTIDE SEQUENCE</scope>
    <source>
        <strain evidence="2">ARSEF 373</strain>
    </source>
</reference>
<dbReference type="Gene3D" id="3.30.420.10">
    <property type="entry name" value="Ribonuclease H-like superfamily/Ribonuclease H"/>
    <property type="match status" value="1"/>
</dbReference>
<dbReference type="InterPro" id="IPR036397">
    <property type="entry name" value="RNaseH_sf"/>
</dbReference>
<gene>
    <name evidence="2" type="ORF">N0F65_008901</name>
</gene>
<dbReference type="EMBL" id="DAKRPA010000110">
    <property type="protein sequence ID" value="DAZ98315.1"/>
    <property type="molecule type" value="Genomic_DNA"/>
</dbReference>
<sequence>MPSGPALTSNEKAVSMALHEAKKSGRAIARQIGRSHYVVLKFLRDPELYNKRKRRGVTRKISIRTARLMLRKANTGQFSSAKLVAALKLPISPRCVRYYLRHCQHLVYTKRKKAPTLTKHDKREREKWATKHVTWTKEWDEVIFSDEKKFNLDGPDGFRYYRRFLRVNKEVFSRRVSGGVSVMIWAGFSAKGKTDLAFLEGRQDSVKYCMTLNRYLLPFSMQNHGRNVVFQQDNAAIHTSKATAAWMKTLGISKLVWPSRSPDLNPIENMWGHLARAVFSGGRQFETWDELIAA</sequence>
<dbReference type="PANTHER" id="PTHR23022:SF129">
    <property type="entry name" value="TRANSPOSABLE ELEMENT TC3 TRANSPOSASE"/>
    <property type="match status" value="1"/>
</dbReference>
<evidence type="ECO:0000259" key="1">
    <source>
        <dbReference type="Pfam" id="PF13358"/>
    </source>
</evidence>
<dbReference type="GO" id="GO:0003676">
    <property type="term" value="F:nucleic acid binding"/>
    <property type="evidence" value="ECO:0007669"/>
    <property type="project" value="InterPro"/>
</dbReference>
<protein>
    <recommendedName>
        <fullName evidence="1">Tc1-like transposase DDE domain-containing protein</fullName>
    </recommendedName>
</protein>
<dbReference type="PANTHER" id="PTHR23022">
    <property type="entry name" value="TRANSPOSABLE ELEMENT-RELATED"/>
    <property type="match status" value="1"/>
</dbReference>
<evidence type="ECO:0000313" key="2">
    <source>
        <dbReference type="EMBL" id="DAZ98315.1"/>
    </source>
</evidence>
<organism evidence="2 3">
    <name type="scientific">Lagenidium giganteum</name>
    <dbReference type="NCBI Taxonomy" id="4803"/>
    <lineage>
        <taxon>Eukaryota</taxon>
        <taxon>Sar</taxon>
        <taxon>Stramenopiles</taxon>
        <taxon>Oomycota</taxon>
        <taxon>Peronosporomycetes</taxon>
        <taxon>Pythiales</taxon>
        <taxon>Pythiaceae</taxon>
    </lineage>
</organism>
<dbReference type="Proteomes" id="UP001146120">
    <property type="component" value="Unassembled WGS sequence"/>
</dbReference>
<dbReference type="InterPro" id="IPR038717">
    <property type="entry name" value="Tc1-like_DDE_dom"/>
</dbReference>
<dbReference type="AlphaFoldDB" id="A0AAV2YTT5"/>
<dbReference type="Gene3D" id="1.10.10.60">
    <property type="entry name" value="Homeodomain-like"/>
    <property type="match status" value="1"/>
</dbReference>
<comment type="caution">
    <text evidence="2">The sequence shown here is derived from an EMBL/GenBank/DDBJ whole genome shotgun (WGS) entry which is preliminary data.</text>
</comment>
<dbReference type="InterPro" id="IPR052338">
    <property type="entry name" value="Transposase_5"/>
</dbReference>
<keyword evidence="3" id="KW-1185">Reference proteome</keyword>
<name>A0AAV2YTT5_9STRA</name>
<proteinExistence type="predicted"/>
<feature type="domain" description="Tc1-like transposase DDE" evidence="1">
    <location>
        <begin position="142"/>
        <end position="292"/>
    </location>
</feature>